<evidence type="ECO:0000256" key="1">
    <source>
        <dbReference type="SAM" id="SignalP"/>
    </source>
</evidence>
<dbReference type="AlphaFoldDB" id="A0A2N3L3H4"/>
<reference evidence="2 3" key="1">
    <citation type="submission" date="2017-09" db="EMBL/GenBank/DDBJ databases">
        <title>Biodiversity and function of Thalassospira species in the particle-attached aromatic-hydrocarbon-degrading consortia from the surface seawater of the China South Sea.</title>
        <authorList>
            <person name="Dong C."/>
            <person name="Lai Q."/>
            <person name="Shao Z."/>
        </authorList>
    </citation>
    <scope>NUCLEOTIDE SEQUENCE [LARGE SCALE GENOMIC DNA]</scope>
    <source>
        <strain evidence="2 3">139Z-12</strain>
    </source>
</reference>
<organism evidence="2 3">
    <name type="scientific">Thalassospira lohafexi</name>
    <dbReference type="NCBI Taxonomy" id="744227"/>
    <lineage>
        <taxon>Bacteria</taxon>
        <taxon>Pseudomonadati</taxon>
        <taxon>Pseudomonadota</taxon>
        <taxon>Alphaproteobacteria</taxon>
        <taxon>Rhodospirillales</taxon>
        <taxon>Thalassospiraceae</taxon>
        <taxon>Thalassospira</taxon>
    </lineage>
</organism>
<dbReference type="InterPro" id="IPR011990">
    <property type="entry name" value="TPR-like_helical_dom_sf"/>
</dbReference>
<feature type="signal peptide" evidence="1">
    <location>
        <begin position="1"/>
        <end position="22"/>
    </location>
</feature>
<keyword evidence="1" id="KW-0732">Signal</keyword>
<dbReference type="Pfam" id="PF13181">
    <property type="entry name" value="TPR_8"/>
    <property type="match status" value="2"/>
</dbReference>
<evidence type="ECO:0000313" key="3">
    <source>
        <dbReference type="Proteomes" id="UP000233332"/>
    </source>
</evidence>
<evidence type="ECO:0000313" key="2">
    <source>
        <dbReference type="EMBL" id="PKR57374.1"/>
    </source>
</evidence>
<dbReference type="InterPro" id="IPR019734">
    <property type="entry name" value="TPR_rpt"/>
</dbReference>
<accession>A0A2N3L3H4</accession>
<dbReference type="Gene3D" id="1.25.40.10">
    <property type="entry name" value="Tetratricopeptide repeat domain"/>
    <property type="match status" value="1"/>
</dbReference>
<keyword evidence="3" id="KW-1185">Reference proteome</keyword>
<dbReference type="SUPFAM" id="SSF48452">
    <property type="entry name" value="TPR-like"/>
    <property type="match status" value="1"/>
</dbReference>
<sequence>MKINRFVLLCAVAVGLPFGANAGTTHDDIMAGVSDLQTEWARIKYQISDEEQQLDAIHLLETEAQNLLIRYPDSPEVMIWQGIILSTDAGIVRGISALGKVRDARDLFEHAIATDPTAMDGSAYTSLGSLYYQVPPWPLAFGSDTKAEEFLKKALELNPDGIDPNYFYGDFLRQNDHFKDAKTYLEKALRAPDRPSRASADTGRRAEIAKALNEIAAEMAH</sequence>
<proteinExistence type="predicted"/>
<dbReference type="Proteomes" id="UP000233332">
    <property type="component" value="Unassembled WGS sequence"/>
</dbReference>
<name>A0A2N3L3H4_9PROT</name>
<comment type="caution">
    <text evidence="2">The sequence shown here is derived from an EMBL/GenBank/DDBJ whole genome shotgun (WGS) entry which is preliminary data.</text>
</comment>
<gene>
    <name evidence="2" type="ORF">COO92_15595</name>
</gene>
<protein>
    <submittedName>
        <fullName evidence="2">Uncharacterized protein</fullName>
    </submittedName>
</protein>
<dbReference type="RefSeq" id="WP_101303580.1">
    <property type="nucleotide sequence ID" value="NZ_NXGX01000006.1"/>
</dbReference>
<feature type="chain" id="PRO_5015001457" evidence="1">
    <location>
        <begin position="23"/>
        <end position="221"/>
    </location>
</feature>
<dbReference type="EMBL" id="NXGX01000006">
    <property type="protein sequence ID" value="PKR57374.1"/>
    <property type="molecule type" value="Genomic_DNA"/>
</dbReference>